<dbReference type="PANTHER" id="PTHR12993">
    <property type="entry name" value="N-ACETYLGLUCOSAMINYL-PHOSPHATIDYLINOSITOL DE-N-ACETYLASE-RELATED"/>
    <property type="match status" value="1"/>
</dbReference>
<gene>
    <name evidence="2" type="primary">mshB</name>
    <name evidence="1" type="ORF">CLV79_101290</name>
    <name evidence="2" type="ORF">LOS8367_00796</name>
</gene>
<dbReference type="RefSeq" id="WP_085895147.1">
    <property type="nucleotide sequence ID" value="NZ_FWFY01000002.1"/>
</dbReference>
<dbReference type="GO" id="GO:0035595">
    <property type="term" value="F:N-acetylglucosaminylinositol deacetylase activity"/>
    <property type="evidence" value="ECO:0007669"/>
    <property type="project" value="UniProtKB-EC"/>
</dbReference>
<sequence length="236" mass="25370">MVDRTRRANLHDLTEGHPPVVLAPHPDDESLGCGALLAAAFAGPGARVICMTDGGASHPGSLEWPRARLAELRACELDAGIAALGGDPACVTRLGLPDAGMLKLAHRFEEIAETVVRIIHAAGARVLIAPAPTDPHCDHEATAEIARIAALHAGTRLLFYPVWSGWHDPSYRARLPHRVEHRFDISASREAKAEAIAAHRSQLGQVVHDDPDGFVLPESFRTQFETGDEIYFEGAA</sequence>
<dbReference type="SUPFAM" id="SSF102588">
    <property type="entry name" value="LmbE-like"/>
    <property type="match status" value="1"/>
</dbReference>
<evidence type="ECO:0000313" key="2">
    <source>
        <dbReference type="EMBL" id="SLN24727.1"/>
    </source>
</evidence>
<protein>
    <submittedName>
        <fullName evidence="2">1D-myo-inositol 2-acetamido-2-deoxy-alpha-D-glucopyranoside deacetylase</fullName>
        <ecNumber evidence="2">3.5.1.103</ecNumber>
    </submittedName>
    <submittedName>
        <fullName evidence="1">LmbE family N-acetylglucosaminyl deacetylase</fullName>
    </submittedName>
</protein>
<reference evidence="2 3" key="1">
    <citation type="submission" date="2017-03" db="EMBL/GenBank/DDBJ databases">
        <authorList>
            <person name="Afonso C.L."/>
            <person name="Miller P.J."/>
            <person name="Scott M.A."/>
            <person name="Spackman E."/>
            <person name="Goraichik I."/>
            <person name="Dimitrov K.M."/>
            <person name="Suarez D.L."/>
            <person name="Swayne D.E."/>
        </authorList>
    </citation>
    <scope>NUCLEOTIDE SEQUENCE [LARGE SCALE GENOMIC DNA]</scope>
    <source>
        <strain evidence="2 3">CECT 8367</strain>
    </source>
</reference>
<dbReference type="OrthoDB" id="9790023at2"/>
<evidence type="ECO:0000313" key="1">
    <source>
        <dbReference type="EMBL" id="PSK88453.1"/>
    </source>
</evidence>
<name>A0A1X6YNK6_9RHOB</name>
<reference evidence="1 4" key="2">
    <citation type="submission" date="2018-03" db="EMBL/GenBank/DDBJ databases">
        <title>Genomic Encyclopedia of Archaeal and Bacterial Type Strains, Phase II (KMG-II): from individual species to whole genera.</title>
        <authorList>
            <person name="Goeker M."/>
        </authorList>
    </citation>
    <scope>NUCLEOTIDE SEQUENCE [LARGE SCALE GENOMIC DNA]</scope>
    <source>
        <strain evidence="1 4">DSM 29956</strain>
    </source>
</reference>
<dbReference type="AlphaFoldDB" id="A0A1X6YNK6"/>
<dbReference type="InterPro" id="IPR003737">
    <property type="entry name" value="GlcNAc_PI_deacetylase-related"/>
</dbReference>
<dbReference type="Gene3D" id="3.40.50.10320">
    <property type="entry name" value="LmbE-like"/>
    <property type="match status" value="1"/>
</dbReference>
<evidence type="ECO:0000313" key="4">
    <source>
        <dbReference type="Proteomes" id="UP000240624"/>
    </source>
</evidence>
<accession>A0A1X6YNK6</accession>
<dbReference type="PANTHER" id="PTHR12993:SF29">
    <property type="entry name" value="BLR3841 PROTEIN"/>
    <property type="match status" value="1"/>
</dbReference>
<proteinExistence type="predicted"/>
<evidence type="ECO:0000313" key="3">
    <source>
        <dbReference type="Proteomes" id="UP000193495"/>
    </source>
</evidence>
<dbReference type="EMBL" id="FWFY01000002">
    <property type="protein sequence ID" value="SLN24727.1"/>
    <property type="molecule type" value="Genomic_DNA"/>
</dbReference>
<dbReference type="InterPro" id="IPR024078">
    <property type="entry name" value="LmbE-like_dom_sf"/>
</dbReference>
<dbReference type="Proteomes" id="UP000240624">
    <property type="component" value="Unassembled WGS sequence"/>
</dbReference>
<keyword evidence="2" id="KW-0378">Hydrolase</keyword>
<dbReference type="Pfam" id="PF02585">
    <property type="entry name" value="PIG-L"/>
    <property type="match status" value="1"/>
</dbReference>
<dbReference type="EC" id="3.5.1.103" evidence="2"/>
<organism evidence="2 3">
    <name type="scientific">Limimaricola soesokkakensis</name>
    <dbReference type="NCBI Taxonomy" id="1343159"/>
    <lineage>
        <taxon>Bacteria</taxon>
        <taxon>Pseudomonadati</taxon>
        <taxon>Pseudomonadota</taxon>
        <taxon>Alphaproteobacteria</taxon>
        <taxon>Rhodobacterales</taxon>
        <taxon>Paracoccaceae</taxon>
        <taxon>Limimaricola</taxon>
    </lineage>
</organism>
<dbReference type="Proteomes" id="UP000193495">
    <property type="component" value="Unassembled WGS sequence"/>
</dbReference>
<dbReference type="EMBL" id="PYGB01000001">
    <property type="protein sequence ID" value="PSK88453.1"/>
    <property type="molecule type" value="Genomic_DNA"/>
</dbReference>
<keyword evidence="4" id="KW-1185">Reference proteome</keyword>